<evidence type="ECO:0008006" key="4">
    <source>
        <dbReference type="Google" id="ProtNLM"/>
    </source>
</evidence>
<protein>
    <recommendedName>
        <fullName evidence="4">F-box domain-containing protein</fullName>
    </recommendedName>
</protein>
<gene>
    <name evidence="2" type="ORF">C2845_PM02G15820</name>
</gene>
<sequence>MPAAAAAPPPDDDAASPRWHDLPLDLVGDIAGRLHAATDYVRFHSVSQPWRHTLPPTPCRPAPPPSCRGSSRSATPAATGMLAASSPPGPAVVPLPPPRYVFVTGDGWSVPTMARPPAGSPAPLAPTPSLAASATL</sequence>
<feature type="compositionally biased region" description="Pro residues" evidence="1">
    <location>
        <begin position="55"/>
        <end position="66"/>
    </location>
</feature>
<evidence type="ECO:0000256" key="1">
    <source>
        <dbReference type="SAM" id="MobiDB-lite"/>
    </source>
</evidence>
<feature type="region of interest" description="Disordered" evidence="1">
    <location>
        <begin position="51"/>
        <end position="90"/>
    </location>
</feature>
<reference evidence="3" key="1">
    <citation type="journal article" date="2019" name="Nat. Commun.">
        <title>The genome of broomcorn millet.</title>
        <authorList>
            <person name="Zou C."/>
            <person name="Miki D."/>
            <person name="Li D."/>
            <person name="Tang Q."/>
            <person name="Xiao L."/>
            <person name="Rajput S."/>
            <person name="Deng P."/>
            <person name="Jia W."/>
            <person name="Huang R."/>
            <person name="Zhang M."/>
            <person name="Sun Y."/>
            <person name="Hu J."/>
            <person name="Fu X."/>
            <person name="Schnable P.S."/>
            <person name="Li F."/>
            <person name="Zhang H."/>
            <person name="Feng B."/>
            <person name="Zhu X."/>
            <person name="Liu R."/>
            <person name="Schnable J.C."/>
            <person name="Zhu J.-K."/>
            <person name="Zhang H."/>
        </authorList>
    </citation>
    <scope>NUCLEOTIDE SEQUENCE [LARGE SCALE GENOMIC DNA]</scope>
</reference>
<feature type="compositionally biased region" description="Low complexity" evidence="1">
    <location>
        <begin position="127"/>
        <end position="136"/>
    </location>
</feature>
<comment type="caution">
    <text evidence="2">The sequence shown here is derived from an EMBL/GenBank/DDBJ whole genome shotgun (WGS) entry which is preliminary data.</text>
</comment>
<dbReference type="EMBL" id="PQIB02000005">
    <property type="protein sequence ID" value="RLN17452.1"/>
    <property type="molecule type" value="Genomic_DNA"/>
</dbReference>
<evidence type="ECO:0000313" key="2">
    <source>
        <dbReference type="EMBL" id="RLN17452.1"/>
    </source>
</evidence>
<keyword evidence="3" id="KW-1185">Reference proteome</keyword>
<evidence type="ECO:0000313" key="3">
    <source>
        <dbReference type="Proteomes" id="UP000275267"/>
    </source>
</evidence>
<dbReference type="AlphaFoldDB" id="A0A3L6SBE8"/>
<dbReference type="Proteomes" id="UP000275267">
    <property type="component" value="Unassembled WGS sequence"/>
</dbReference>
<accession>A0A3L6SBE8</accession>
<organism evidence="2 3">
    <name type="scientific">Panicum miliaceum</name>
    <name type="common">Proso millet</name>
    <name type="synonym">Broomcorn millet</name>
    <dbReference type="NCBI Taxonomy" id="4540"/>
    <lineage>
        <taxon>Eukaryota</taxon>
        <taxon>Viridiplantae</taxon>
        <taxon>Streptophyta</taxon>
        <taxon>Embryophyta</taxon>
        <taxon>Tracheophyta</taxon>
        <taxon>Spermatophyta</taxon>
        <taxon>Magnoliopsida</taxon>
        <taxon>Liliopsida</taxon>
        <taxon>Poales</taxon>
        <taxon>Poaceae</taxon>
        <taxon>PACMAD clade</taxon>
        <taxon>Panicoideae</taxon>
        <taxon>Panicodae</taxon>
        <taxon>Paniceae</taxon>
        <taxon>Panicinae</taxon>
        <taxon>Panicum</taxon>
        <taxon>Panicum sect. Panicum</taxon>
    </lineage>
</organism>
<name>A0A3L6SBE8_PANMI</name>
<feature type="region of interest" description="Disordered" evidence="1">
    <location>
        <begin position="113"/>
        <end position="136"/>
    </location>
</feature>
<proteinExistence type="predicted"/>
<dbReference type="OrthoDB" id="1271311at2759"/>